<organism evidence="3 4">
    <name type="scientific">Alienimonas chondri</name>
    <dbReference type="NCBI Taxonomy" id="2681879"/>
    <lineage>
        <taxon>Bacteria</taxon>
        <taxon>Pseudomonadati</taxon>
        <taxon>Planctomycetota</taxon>
        <taxon>Planctomycetia</taxon>
        <taxon>Planctomycetales</taxon>
        <taxon>Planctomycetaceae</taxon>
        <taxon>Alienimonas</taxon>
    </lineage>
</organism>
<comment type="caution">
    <text evidence="3">The sequence shown here is derived from an EMBL/GenBank/DDBJ whole genome shotgun (WGS) entry which is preliminary data.</text>
</comment>
<reference evidence="3 4" key="1">
    <citation type="journal article" date="2020" name="Syst. Appl. Microbiol.">
        <title>Alienimonas chondri sp. nov., a novel planctomycete isolated from the biofilm of the red alga Chondrus crispus.</title>
        <authorList>
            <person name="Vitorino I."/>
            <person name="Albuquerque L."/>
            <person name="Wiegand S."/>
            <person name="Kallscheuer N."/>
            <person name="da Costa M.S."/>
            <person name="Lobo-da-Cunha A."/>
            <person name="Jogler C."/>
            <person name="Lage O.M."/>
        </authorList>
    </citation>
    <scope>NUCLEOTIDE SEQUENCE [LARGE SCALE GENOMIC DNA]</scope>
    <source>
        <strain evidence="3 4">LzC2</strain>
    </source>
</reference>
<feature type="compositionally biased region" description="Basic and acidic residues" evidence="1">
    <location>
        <begin position="515"/>
        <end position="525"/>
    </location>
</feature>
<dbReference type="EMBL" id="WTPX01000029">
    <property type="protein sequence ID" value="NNJ25234.1"/>
    <property type="molecule type" value="Genomic_DNA"/>
</dbReference>
<protein>
    <recommendedName>
        <fullName evidence="5">Tetratricopeptide repeat protein</fullName>
    </recommendedName>
</protein>
<proteinExistence type="predicted"/>
<feature type="region of interest" description="Disordered" evidence="1">
    <location>
        <begin position="510"/>
        <end position="543"/>
    </location>
</feature>
<sequence>MFRSLCTGALLLATPVLSAAEPPVEVASVEVASVEPSAASTAELVDPAVLDKEEAARKSAAVTLNYCRASLYRIRCSPTDQVLSEERANILSNLNLAAIEDEEVLRLYTAVLDEIAAVRIAERDRTILQQSHLRGVSRHTTITAFSLLGHAATADVAGAVRTGAGSWWDLRGMQVDRDQGMWKVDRDRVKGVLDKSGAFLDTSWKLARKRNIPDSWLVRDDDLRRLAEVQADPDADARLRRLTRLQRYLTHHPPYWYALARTQQRLGMFTDAEQTYAHLATLGGGHFRRDQMLAAGWANVAMIREHTGVAGAADAAEKALACGGDAWEVNLAAAGVLAKHRRYAAAEDAVLRNLDSDLESEQSSAALCVVYADAGTHLEGAGAKLVERLRDPQTVANLPPAALVRCAAAVSGELPAVAAEALRQSVSVTADPRHGMILTADRAWGLPSAVFHAADVARGEEQELRPLVAARTADPSREAVRFTDLGTCEDGCVRLAVQFGEDEPITLTFAGAPEPESRSARREATSRWPFSLGSNPLPTRREPPAARELPLARVETAGRVVALAPSEIGTILSESHRPRMSARPVMPAGR</sequence>
<gene>
    <name evidence="3" type="ORF">LzC2_13020</name>
</gene>
<name>A0ABX1VC18_9PLAN</name>
<evidence type="ECO:0008006" key="5">
    <source>
        <dbReference type="Google" id="ProtNLM"/>
    </source>
</evidence>
<feature type="signal peptide" evidence="2">
    <location>
        <begin position="1"/>
        <end position="19"/>
    </location>
</feature>
<feature type="chain" id="PRO_5046403840" description="Tetratricopeptide repeat protein" evidence="2">
    <location>
        <begin position="20"/>
        <end position="590"/>
    </location>
</feature>
<dbReference type="Proteomes" id="UP000609651">
    <property type="component" value="Unassembled WGS sequence"/>
</dbReference>
<keyword evidence="4" id="KW-1185">Reference proteome</keyword>
<keyword evidence="2" id="KW-0732">Signal</keyword>
<evidence type="ECO:0000313" key="4">
    <source>
        <dbReference type="Proteomes" id="UP000609651"/>
    </source>
</evidence>
<dbReference type="RefSeq" id="WP_171185019.1">
    <property type="nucleotide sequence ID" value="NZ_WTPX01000029.1"/>
</dbReference>
<evidence type="ECO:0000256" key="1">
    <source>
        <dbReference type="SAM" id="MobiDB-lite"/>
    </source>
</evidence>
<evidence type="ECO:0000256" key="2">
    <source>
        <dbReference type="SAM" id="SignalP"/>
    </source>
</evidence>
<accession>A0ABX1VC18</accession>
<evidence type="ECO:0000313" key="3">
    <source>
        <dbReference type="EMBL" id="NNJ25234.1"/>
    </source>
</evidence>